<proteinExistence type="predicted"/>
<evidence type="ECO:0000313" key="4">
    <source>
        <dbReference type="EMBL" id="MBR7742972.1"/>
    </source>
</evidence>
<keyword evidence="1" id="KW-0808">Transferase</keyword>
<comment type="caution">
    <text evidence="4">The sequence shown here is derived from an EMBL/GenBank/DDBJ whole genome shotgun (WGS) entry which is preliminary data.</text>
</comment>
<dbReference type="Pfam" id="PF24553">
    <property type="entry name" value="Rv0428c_C"/>
    <property type="match status" value="1"/>
</dbReference>
<evidence type="ECO:0000259" key="3">
    <source>
        <dbReference type="PROSITE" id="PS51186"/>
    </source>
</evidence>
<gene>
    <name evidence="4" type="ORF">KC207_06690</name>
</gene>
<dbReference type="Pfam" id="PF24551">
    <property type="entry name" value="SH3_Rv0428c"/>
    <property type="match status" value="1"/>
</dbReference>
<feature type="domain" description="N-acetyltransferase" evidence="3">
    <location>
        <begin position="201"/>
        <end position="334"/>
    </location>
</feature>
<dbReference type="PANTHER" id="PTHR43877:SF5">
    <property type="entry name" value="BLL8307 PROTEIN"/>
    <property type="match status" value="1"/>
</dbReference>
<keyword evidence="2" id="KW-0012">Acyltransferase</keyword>
<reference evidence="4" key="1">
    <citation type="submission" date="2021-04" db="EMBL/GenBank/DDBJ databases">
        <title>Phycicoccus avicenniae sp. nov., a novel endophytic actinomycetes isolated from branch of Avicennia mariana.</title>
        <authorList>
            <person name="Tuo L."/>
        </authorList>
    </citation>
    <scope>NUCLEOTIDE SEQUENCE</scope>
    <source>
        <strain evidence="4">BSK3Z-2</strain>
    </source>
</reference>
<dbReference type="InterPro" id="IPR016181">
    <property type="entry name" value="Acyl_CoA_acyltransferase"/>
</dbReference>
<dbReference type="InterPro" id="IPR056934">
    <property type="entry name" value="SH3_Rv0428c"/>
</dbReference>
<dbReference type="InterPro" id="IPR000182">
    <property type="entry name" value="GNAT_dom"/>
</dbReference>
<organism evidence="4 5">
    <name type="scientific">Phycicoccus avicenniae</name>
    <dbReference type="NCBI Taxonomy" id="2828860"/>
    <lineage>
        <taxon>Bacteria</taxon>
        <taxon>Bacillati</taxon>
        <taxon>Actinomycetota</taxon>
        <taxon>Actinomycetes</taxon>
        <taxon>Micrococcales</taxon>
        <taxon>Intrasporangiaceae</taxon>
        <taxon>Phycicoccus</taxon>
    </lineage>
</organism>
<accession>A0A941HZH2</accession>
<evidence type="ECO:0000313" key="5">
    <source>
        <dbReference type="Proteomes" id="UP000677016"/>
    </source>
</evidence>
<dbReference type="Proteomes" id="UP000677016">
    <property type="component" value="Unassembled WGS sequence"/>
</dbReference>
<dbReference type="EMBL" id="JAGSNF010000008">
    <property type="protein sequence ID" value="MBR7742972.1"/>
    <property type="molecule type" value="Genomic_DNA"/>
</dbReference>
<dbReference type="GO" id="GO:0016747">
    <property type="term" value="F:acyltransferase activity, transferring groups other than amino-acyl groups"/>
    <property type="evidence" value="ECO:0007669"/>
    <property type="project" value="InterPro"/>
</dbReference>
<dbReference type="InterPro" id="IPR050832">
    <property type="entry name" value="Bact_Acetyltransf"/>
</dbReference>
<protein>
    <submittedName>
        <fullName evidence="4">GNAT family N-acetyltransferase</fullName>
    </submittedName>
</protein>
<dbReference type="InterPro" id="IPR056935">
    <property type="entry name" value="Rv0428c-like_C"/>
</dbReference>
<sequence>MVPPEHTPSLGARVVVRHRLPDRDPATGAHLTDVVGELVAADDVRLVVRSRRGDVTVPRSAVTTLKEVPPRPSRRGAPHRALSATDLEHVMVGAWPAEETARLGDWVLRSSGGFTQRANSVLTAGDPGVPLERAVESVEAWYAERGRPSWVTVPLPHGGPVEADPLGALLLQRGYARRVPTMCLTASVREVLRSTAGQDAPPVRTGTGLDDAWFAAYGAYRDADPRHARAVLTGSPEQVFAAVDASDGPVAIGRLGVAAGWGGVAAMWTAPDHRRCGLATAVLGALAAAAAERGVRSLHLQADADNPGALATYRRHGFVPHHDYVTLRRPVQPS</sequence>
<dbReference type="PANTHER" id="PTHR43877">
    <property type="entry name" value="AMINOALKYLPHOSPHONATE N-ACETYLTRANSFERASE-RELATED-RELATED"/>
    <property type="match status" value="1"/>
</dbReference>
<keyword evidence="5" id="KW-1185">Reference proteome</keyword>
<dbReference type="Gene3D" id="3.40.630.30">
    <property type="match status" value="1"/>
</dbReference>
<name>A0A941HZH2_9MICO</name>
<dbReference type="SUPFAM" id="SSF55729">
    <property type="entry name" value="Acyl-CoA N-acyltransferases (Nat)"/>
    <property type="match status" value="1"/>
</dbReference>
<dbReference type="AlphaFoldDB" id="A0A941HZH2"/>
<dbReference type="PROSITE" id="PS51186">
    <property type="entry name" value="GNAT"/>
    <property type="match status" value="1"/>
</dbReference>
<evidence type="ECO:0000256" key="2">
    <source>
        <dbReference type="ARBA" id="ARBA00023315"/>
    </source>
</evidence>
<evidence type="ECO:0000256" key="1">
    <source>
        <dbReference type="ARBA" id="ARBA00022679"/>
    </source>
</evidence>
<dbReference type="RefSeq" id="WP_211602203.1">
    <property type="nucleotide sequence ID" value="NZ_JAGSNF010000008.1"/>
</dbReference>